<accession>A0A517ZF11</accession>
<evidence type="ECO:0000313" key="3">
    <source>
        <dbReference type="Proteomes" id="UP000320496"/>
    </source>
</evidence>
<sequence>MRSLTIMLYCLLLQFTLLAGVGMADEPSPASRWSQLLTRLLDARQKSYSGEVTFEGQVGSEFEDYPPFLARHEGKRTYDLRTASFFYEHTRECRVNVVAPGDHSLPDPDQVAPLRPVRYLCCRNPEYLCDWSQEVPNSSSGVNVRPPDYAPHDQACKSFPIDPLAVGLTKYGDWRKGKDAVAVHETWRSLEVTDFKEEDGKAVVSLAKEGVEYTVVVDLDRMVPLSAESTTLDGIFHYRGEAEWESIDDVWVPVTFSWNHDVESEPYTGREWGEYTFTWSRLNDDFPPELFTYASFGELPFGTNDVHDMRGPEPKYIGHLQPDGSLVDMHTPPEKLPTAQPLEVRPERRWIWLVWGNLAAIVVLVVAYARRRHA</sequence>
<feature type="transmembrane region" description="Helical" evidence="1">
    <location>
        <begin position="350"/>
        <end position="369"/>
    </location>
</feature>
<evidence type="ECO:0000256" key="1">
    <source>
        <dbReference type="SAM" id="Phobius"/>
    </source>
</evidence>
<keyword evidence="1" id="KW-0472">Membrane</keyword>
<dbReference type="Proteomes" id="UP000320496">
    <property type="component" value="Chromosome"/>
</dbReference>
<proteinExistence type="predicted"/>
<name>A0A517ZF11_9PLAN</name>
<protein>
    <submittedName>
        <fullName evidence="2">Uncharacterized protein</fullName>
    </submittedName>
</protein>
<evidence type="ECO:0000313" key="2">
    <source>
        <dbReference type="EMBL" id="QDU41054.1"/>
    </source>
</evidence>
<keyword evidence="1" id="KW-1133">Transmembrane helix</keyword>
<keyword evidence="3" id="KW-1185">Reference proteome</keyword>
<gene>
    <name evidence="2" type="ORF">Mal4_54190</name>
</gene>
<dbReference type="KEGG" id="mri:Mal4_54190"/>
<dbReference type="AlphaFoldDB" id="A0A517ZF11"/>
<keyword evidence="1" id="KW-0812">Transmembrane</keyword>
<dbReference type="EMBL" id="CP036275">
    <property type="protein sequence ID" value="QDU41054.1"/>
    <property type="molecule type" value="Genomic_DNA"/>
</dbReference>
<reference evidence="2 3" key="1">
    <citation type="submission" date="2019-02" db="EMBL/GenBank/DDBJ databases">
        <title>Deep-cultivation of Planctomycetes and their phenomic and genomic characterization uncovers novel biology.</title>
        <authorList>
            <person name="Wiegand S."/>
            <person name="Jogler M."/>
            <person name="Boedeker C."/>
            <person name="Pinto D."/>
            <person name="Vollmers J."/>
            <person name="Rivas-Marin E."/>
            <person name="Kohn T."/>
            <person name="Peeters S.H."/>
            <person name="Heuer A."/>
            <person name="Rast P."/>
            <person name="Oberbeckmann S."/>
            <person name="Bunk B."/>
            <person name="Jeske O."/>
            <person name="Meyerdierks A."/>
            <person name="Storesund J.E."/>
            <person name="Kallscheuer N."/>
            <person name="Luecker S."/>
            <person name="Lage O.M."/>
            <person name="Pohl T."/>
            <person name="Merkel B.J."/>
            <person name="Hornburger P."/>
            <person name="Mueller R.-W."/>
            <person name="Bruemmer F."/>
            <person name="Labrenz M."/>
            <person name="Spormann A.M."/>
            <person name="Op den Camp H."/>
            <person name="Overmann J."/>
            <person name="Amann R."/>
            <person name="Jetten M.S.M."/>
            <person name="Mascher T."/>
            <person name="Medema M.H."/>
            <person name="Devos D.P."/>
            <person name="Kaster A.-K."/>
            <person name="Ovreas L."/>
            <person name="Rohde M."/>
            <person name="Galperin M.Y."/>
            <person name="Jogler C."/>
        </authorList>
    </citation>
    <scope>NUCLEOTIDE SEQUENCE [LARGE SCALE GENOMIC DNA]</scope>
    <source>
        <strain evidence="2 3">Mal4</strain>
    </source>
</reference>
<dbReference type="RefSeq" id="WP_145372278.1">
    <property type="nucleotide sequence ID" value="NZ_CP036275.1"/>
</dbReference>
<organism evidence="2 3">
    <name type="scientific">Maioricimonas rarisocia</name>
    <dbReference type="NCBI Taxonomy" id="2528026"/>
    <lineage>
        <taxon>Bacteria</taxon>
        <taxon>Pseudomonadati</taxon>
        <taxon>Planctomycetota</taxon>
        <taxon>Planctomycetia</taxon>
        <taxon>Planctomycetales</taxon>
        <taxon>Planctomycetaceae</taxon>
        <taxon>Maioricimonas</taxon>
    </lineage>
</organism>